<comment type="caution">
    <text evidence="2">The sequence shown here is derived from an EMBL/GenBank/DDBJ whole genome shotgun (WGS) entry which is preliminary data.</text>
</comment>
<sequence>MNKEILMLIVIGVALLFLVVSIIKKAIKLIVTILVVIIALTFIDIFVYGTNPIDEVKAYKTNIQYGRDIGDLTIKIKDSVANIESDIQNFSKKSNLDRELVKENRKLHQYKKVLATLKHTKRLNGIHNKYSEYLNDIVNISDSTVKISKSTTKGLKIKNEQEKNIKNIMDKLEEISKGKF</sequence>
<dbReference type="OrthoDB" id="9861333at2"/>
<accession>A0A1V4I4X7</accession>
<name>A0A1V4I4X7_9CLOT</name>
<keyword evidence="1" id="KW-0472">Membrane</keyword>
<dbReference type="AlphaFoldDB" id="A0A1V4I4X7"/>
<dbReference type="STRING" id="1450648.CLORY_44760"/>
<feature type="transmembrane region" description="Helical" evidence="1">
    <location>
        <begin position="30"/>
        <end position="49"/>
    </location>
</feature>
<organism evidence="2 3">
    <name type="scientific">Clostridium oryzae</name>
    <dbReference type="NCBI Taxonomy" id="1450648"/>
    <lineage>
        <taxon>Bacteria</taxon>
        <taxon>Bacillati</taxon>
        <taxon>Bacillota</taxon>
        <taxon>Clostridia</taxon>
        <taxon>Eubacteriales</taxon>
        <taxon>Clostridiaceae</taxon>
        <taxon>Clostridium</taxon>
    </lineage>
</organism>
<dbReference type="RefSeq" id="WP_079428701.1">
    <property type="nucleotide sequence ID" value="NZ_MZGV01000120.1"/>
</dbReference>
<keyword evidence="3" id="KW-1185">Reference proteome</keyword>
<dbReference type="Proteomes" id="UP000190080">
    <property type="component" value="Unassembled WGS sequence"/>
</dbReference>
<protein>
    <submittedName>
        <fullName evidence="2">Uncharacterized protein</fullName>
    </submittedName>
</protein>
<dbReference type="EMBL" id="MZGV01000120">
    <property type="protein sequence ID" value="OPJ55026.1"/>
    <property type="molecule type" value="Genomic_DNA"/>
</dbReference>
<gene>
    <name evidence="2" type="ORF">CLORY_44760</name>
</gene>
<evidence type="ECO:0000256" key="1">
    <source>
        <dbReference type="SAM" id="Phobius"/>
    </source>
</evidence>
<evidence type="ECO:0000313" key="2">
    <source>
        <dbReference type="EMBL" id="OPJ55026.1"/>
    </source>
</evidence>
<keyword evidence="1" id="KW-1133">Transmembrane helix</keyword>
<proteinExistence type="predicted"/>
<evidence type="ECO:0000313" key="3">
    <source>
        <dbReference type="Proteomes" id="UP000190080"/>
    </source>
</evidence>
<keyword evidence="1" id="KW-0812">Transmembrane</keyword>
<reference evidence="2 3" key="1">
    <citation type="submission" date="2017-03" db="EMBL/GenBank/DDBJ databases">
        <title>Genome sequence of Clostridium oryzae DSM 28571.</title>
        <authorList>
            <person name="Poehlein A."/>
            <person name="Daniel R."/>
        </authorList>
    </citation>
    <scope>NUCLEOTIDE SEQUENCE [LARGE SCALE GENOMIC DNA]</scope>
    <source>
        <strain evidence="2 3">DSM 28571</strain>
    </source>
</reference>
<feature type="transmembrane region" description="Helical" evidence="1">
    <location>
        <begin position="6"/>
        <end position="23"/>
    </location>
</feature>